<gene>
    <name evidence="1" type="ORF">E2C01_095982</name>
</gene>
<comment type="caution">
    <text evidence="1">The sequence shown here is derived from an EMBL/GenBank/DDBJ whole genome shotgun (WGS) entry which is preliminary data.</text>
</comment>
<evidence type="ECO:0000313" key="2">
    <source>
        <dbReference type="Proteomes" id="UP000324222"/>
    </source>
</evidence>
<name>A0A5B7K1U7_PORTR</name>
<reference evidence="1 2" key="1">
    <citation type="submission" date="2019-05" db="EMBL/GenBank/DDBJ databases">
        <title>Another draft genome of Portunus trituberculatus and its Hox gene families provides insights of decapod evolution.</title>
        <authorList>
            <person name="Jeong J.-H."/>
            <person name="Song I."/>
            <person name="Kim S."/>
            <person name="Choi T."/>
            <person name="Kim D."/>
            <person name="Ryu S."/>
            <person name="Kim W."/>
        </authorList>
    </citation>
    <scope>NUCLEOTIDE SEQUENCE [LARGE SCALE GENOMIC DNA]</scope>
    <source>
        <tissue evidence="1">Muscle</tissue>
    </source>
</reference>
<sequence length="61" mass="7039">MWLVLPGCTWFSRGQDDFRTRLRNASLAIVARQQARHQLSVIHDRVHPPWRMGDSEPPSSA</sequence>
<accession>A0A5B7K1U7</accession>
<evidence type="ECO:0000313" key="1">
    <source>
        <dbReference type="EMBL" id="MPD00507.1"/>
    </source>
</evidence>
<dbReference type="AlphaFoldDB" id="A0A5B7K1U7"/>
<dbReference type="EMBL" id="VSRR010123247">
    <property type="protein sequence ID" value="MPD00507.1"/>
    <property type="molecule type" value="Genomic_DNA"/>
</dbReference>
<protein>
    <submittedName>
        <fullName evidence="1">Uncharacterized protein</fullName>
    </submittedName>
</protein>
<keyword evidence="2" id="KW-1185">Reference proteome</keyword>
<proteinExistence type="predicted"/>
<organism evidence="1 2">
    <name type="scientific">Portunus trituberculatus</name>
    <name type="common">Swimming crab</name>
    <name type="synonym">Neptunus trituberculatus</name>
    <dbReference type="NCBI Taxonomy" id="210409"/>
    <lineage>
        <taxon>Eukaryota</taxon>
        <taxon>Metazoa</taxon>
        <taxon>Ecdysozoa</taxon>
        <taxon>Arthropoda</taxon>
        <taxon>Crustacea</taxon>
        <taxon>Multicrustacea</taxon>
        <taxon>Malacostraca</taxon>
        <taxon>Eumalacostraca</taxon>
        <taxon>Eucarida</taxon>
        <taxon>Decapoda</taxon>
        <taxon>Pleocyemata</taxon>
        <taxon>Brachyura</taxon>
        <taxon>Eubrachyura</taxon>
        <taxon>Portunoidea</taxon>
        <taxon>Portunidae</taxon>
        <taxon>Portuninae</taxon>
        <taxon>Portunus</taxon>
    </lineage>
</organism>
<dbReference type="Proteomes" id="UP000324222">
    <property type="component" value="Unassembled WGS sequence"/>
</dbReference>